<dbReference type="OrthoDB" id="338816at2759"/>
<feature type="region of interest" description="Disordered" evidence="1">
    <location>
        <begin position="342"/>
        <end position="384"/>
    </location>
</feature>
<dbReference type="GO" id="GO:0180022">
    <property type="term" value="C:RQC-trigger complex"/>
    <property type="evidence" value="ECO:0007669"/>
    <property type="project" value="InterPro"/>
</dbReference>
<evidence type="ECO:0000259" key="2">
    <source>
        <dbReference type="Pfam" id="PF06221"/>
    </source>
</evidence>
<comment type="caution">
    <text evidence="3">The sequence shown here is derived from an EMBL/GenBank/DDBJ whole genome shotgun (WGS) entry which is preliminary data.</text>
</comment>
<evidence type="ECO:0000256" key="1">
    <source>
        <dbReference type="SAM" id="MobiDB-lite"/>
    </source>
</evidence>
<gene>
    <name evidence="3" type="ORF">TAPDE_001734</name>
</gene>
<protein>
    <submittedName>
        <fullName evidence="3">Uncharacterized protein C1A6.01c</fullName>
    </submittedName>
</protein>
<organism evidence="3 4">
    <name type="scientific">Taphrina deformans (strain PYCC 5710 / ATCC 11124 / CBS 356.35 / IMI 108563 / JCM 9778 / NBRC 8474)</name>
    <name type="common">Peach leaf curl fungus</name>
    <name type="synonym">Lalaria deformans</name>
    <dbReference type="NCBI Taxonomy" id="1097556"/>
    <lineage>
        <taxon>Eukaryota</taxon>
        <taxon>Fungi</taxon>
        <taxon>Dikarya</taxon>
        <taxon>Ascomycota</taxon>
        <taxon>Taphrinomycotina</taxon>
        <taxon>Taphrinomycetes</taxon>
        <taxon>Taphrinales</taxon>
        <taxon>Taphrinaceae</taxon>
        <taxon>Taphrina</taxon>
    </lineage>
</organism>
<keyword evidence="4" id="KW-1185">Reference proteome</keyword>
<feature type="region of interest" description="Disordered" evidence="1">
    <location>
        <begin position="443"/>
        <end position="464"/>
    </location>
</feature>
<dbReference type="InterPro" id="IPR009349">
    <property type="entry name" value="TRIP4/RQT4_C2HC5_Znf"/>
</dbReference>
<name>R4X8V5_TAPDE</name>
<dbReference type="InterPro" id="IPR039128">
    <property type="entry name" value="TRIP4-like"/>
</dbReference>
<dbReference type="Pfam" id="PF06221">
    <property type="entry name" value="zf-C2HC5"/>
    <property type="match status" value="1"/>
</dbReference>
<dbReference type="GO" id="GO:0005634">
    <property type="term" value="C:nucleus"/>
    <property type="evidence" value="ECO:0007669"/>
    <property type="project" value="InterPro"/>
</dbReference>
<dbReference type="EMBL" id="CAHR02000061">
    <property type="protein sequence ID" value="CCG81860.1"/>
    <property type="molecule type" value="Genomic_DNA"/>
</dbReference>
<proteinExistence type="predicted"/>
<dbReference type="Proteomes" id="UP000013776">
    <property type="component" value="Unassembled WGS sequence"/>
</dbReference>
<feature type="compositionally biased region" description="Basic and acidic residues" evidence="1">
    <location>
        <begin position="360"/>
        <end position="379"/>
    </location>
</feature>
<accession>R4X8V5</accession>
<dbReference type="PANTHER" id="PTHR12963:SF4">
    <property type="entry name" value="ACTIVATING SIGNAL COINTEGRATOR 1"/>
    <property type="match status" value="1"/>
</dbReference>
<dbReference type="GO" id="GO:0008270">
    <property type="term" value="F:zinc ion binding"/>
    <property type="evidence" value="ECO:0007669"/>
    <property type="project" value="InterPro"/>
</dbReference>
<dbReference type="PANTHER" id="PTHR12963">
    <property type="entry name" value="THYROID RECEPTOR INTERACTING PROTEIN RELATED"/>
    <property type="match status" value="1"/>
</dbReference>
<feature type="compositionally biased region" description="Basic and acidic residues" evidence="1">
    <location>
        <begin position="88"/>
        <end position="101"/>
    </location>
</feature>
<feature type="compositionally biased region" description="Basic and acidic residues" evidence="1">
    <location>
        <begin position="343"/>
        <end position="353"/>
    </location>
</feature>
<dbReference type="GO" id="GO:0045893">
    <property type="term" value="P:positive regulation of DNA-templated transcription"/>
    <property type="evidence" value="ECO:0007669"/>
    <property type="project" value="TreeGrafter"/>
</dbReference>
<feature type="compositionally biased region" description="Polar residues" evidence="1">
    <location>
        <begin position="71"/>
        <end position="85"/>
    </location>
</feature>
<dbReference type="GO" id="GO:0072344">
    <property type="term" value="P:rescue of stalled ribosome"/>
    <property type="evidence" value="ECO:0007669"/>
    <property type="project" value="InterPro"/>
</dbReference>
<evidence type="ECO:0000313" key="4">
    <source>
        <dbReference type="Proteomes" id="UP000013776"/>
    </source>
</evidence>
<dbReference type="eggNOG" id="KOG2845">
    <property type="taxonomic scope" value="Eukaryota"/>
</dbReference>
<feature type="region of interest" description="Disordered" evidence="1">
    <location>
        <begin position="68"/>
        <end position="106"/>
    </location>
</feature>
<evidence type="ECO:0000313" key="3">
    <source>
        <dbReference type="EMBL" id="CCG81860.1"/>
    </source>
</evidence>
<feature type="domain" description="TRIP4/RQT4 C2HC5-type zinc finger" evidence="2">
    <location>
        <begin position="162"/>
        <end position="212"/>
    </location>
</feature>
<feature type="compositionally biased region" description="Basic and acidic residues" evidence="1">
    <location>
        <begin position="452"/>
        <end position="464"/>
    </location>
</feature>
<reference evidence="3 4" key="1">
    <citation type="journal article" date="2013" name="MBio">
        <title>Genome sequencing of the plant pathogen Taphrina deformans, the causal agent of peach leaf curl.</title>
        <authorList>
            <person name="Cisse O.H."/>
            <person name="Almeida J.M.G.C.F."/>
            <person name="Fonseca A."/>
            <person name="Kumar A.A."/>
            <person name="Salojaervi J."/>
            <person name="Overmyer K."/>
            <person name="Hauser P.M."/>
            <person name="Pagni M."/>
        </authorList>
    </citation>
    <scope>NUCLEOTIDE SEQUENCE [LARGE SCALE GENOMIC DNA]</scope>
    <source>
        <strain evidence="4">PYCC 5710 / ATCC 11124 / CBS 356.35 / IMI 108563 / JCM 9778 / NBRC 8474</strain>
    </source>
</reference>
<sequence length="464" mass="51294">MSTTLEKWSVHHLKSIVDYLDDESLLQITQTALNLSSAEEVATHFQSLLGSDPKSYAFISEFNSRRFPPSSKASVPSKRAQNIVQPGNRHDVPEKKADTKAASKKPVGNTFMTSDLGVKSRSRAAASGTNQKVKKVDALSEIDAALRDLELNTENDKKRILSCDCAARRHGLNEISPNCLSCGKIICTIESYARCSFCNAELLTRNQKDEIVAELKRERGVESASAKQQKKKASAGSGMKVAYSGKLVAMGGSTNASRMDEEEIRTKTEAAETRKNELLAHVQSGYRRTVIDQASDFTSQSTDKWSSPAERALALRRAQAAMHTDDDKGRVMSISLGAGKVSVKNEKRAPKSEDEVDSQIAREQRKIDQEREREAEEQAKINQSYTRNKLMGSLGKITFPSTDATDGAAQDWWTRGQKGWRRVQDYDDEDDDEGDGVRERVVLQSQALDGQPGREEEVGTSKRG</sequence>
<dbReference type="AlphaFoldDB" id="R4X8V5"/>
<dbReference type="VEuPathDB" id="FungiDB:TAPDE_001734"/>
<dbReference type="STRING" id="1097556.R4X8V5"/>